<comment type="caution">
    <text evidence="6">The sequence shown here is derived from an EMBL/GenBank/DDBJ whole genome shotgun (WGS) entry which is preliminary data.</text>
</comment>
<evidence type="ECO:0000313" key="6">
    <source>
        <dbReference type="EMBL" id="RKG93657.1"/>
    </source>
</evidence>
<dbReference type="OrthoDB" id="7210610at2"/>
<dbReference type="GO" id="GO:0012505">
    <property type="term" value="C:endomembrane system"/>
    <property type="evidence" value="ECO:0007669"/>
    <property type="project" value="UniProtKB-SubCell"/>
</dbReference>
<feature type="transmembrane region" description="Helical" evidence="5">
    <location>
        <begin position="53"/>
        <end position="77"/>
    </location>
</feature>
<evidence type="ECO:0000256" key="2">
    <source>
        <dbReference type="ARBA" id="ARBA00022692"/>
    </source>
</evidence>
<dbReference type="Gene3D" id="1.20.120.1630">
    <property type="match status" value="1"/>
</dbReference>
<keyword evidence="3 5" id="KW-1133">Transmembrane helix</keyword>
<dbReference type="InterPro" id="IPR007318">
    <property type="entry name" value="Phopholipid_MeTrfase"/>
</dbReference>
<keyword evidence="6" id="KW-0808">Transferase</keyword>
<evidence type="ECO:0000313" key="7">
    <source>
        <dbReference type="Proteomes" id="UP000268094"/>
    </source>
</evidence>
<feature type="transmembrane region" description="Helical" evidence="5">
    <location>
        <begin position="147"/>
        <end position="173"/>
    </location>
</feature>
<dbReference type="AlphaFoldDB" id="A0A3A8JCS3"/>
<keyword evidence="6" id="KW-0489">Methyltransferase</keyword>
<evidence type="ECO:0000256" key="5">
    <source>
        <dbReference type="SAM" id="Phobius"/>
    </source>
</evidence>
<name>A0A3A8JCS3_9BACT</name>
<dbReference type="GO" id="GO:0032259">
    <property type="term" value="P:methylation"/>
    <property type="evidence" value="ECO:0007669"/>
    <property type="project" value="UniProtKB-KW"/>
</dbReference>
<dbReference type="GO" id="GO:0008168">
    <property type="term" value="F:methyltransferase activity"/>
    <property type="evidence" value="ECO:0007669"/>
    <property type="project" value="UniProtKB-KW"/>
</dbReference>
<keyword evidence="2 5" id="KW-0812">Transmembrane</keyword>
<keyword evidence="7" id="KW-1185">Reference proteome</keyword>
<feature type="transmembrane region" description="Helical" evidence="5">
    <location>
        <begin position="12"/>
        <end position="32"/>
    </location>
</feature>
<evidence type="ECO:0000256" key="1">
    <source>
        <dbReference type="ARBA" id="ARBA00004127"/>
    </source>
</evidence>
<proteinExistence type="predicted"/>
<organism evidence="6 7">
    <name type="scientific">Corallococcus terminator</name>
    <dbReference type="NCBI Taxonomy" id="2316733"/>
    <lineage>
        <taxon>Bacteria</taxon>
        <taxon>Pseudomonadati</taxon>
        <taxon>Myxococcota</taxon>
        <taxon>Myxococcia</taxon>
        <taxon>Myxococcales</taxon>
        <taxon>Cystobacterineae</taxon>
        <taxon>Myxococcaceae</taxon>
        <taxon>Corallococcus</taxon>
    </lineage>
</organism>
<evidence type="ECO:0000256" key="4">
    <source>
        <dbReference type="ARBA" id="ARBA00023136"/>
    </source>
</evidence>
<dbReference type="Proteomes" id="UP000268094">
    <property type="component" value="Unassembled WGS sequence"/>
</dbReference>
<reference evidence="7" key="1">
    <citation type="submission" date="2018-09" db="EMBL/GenBank/DDBJ databases">
        <authorList>
            <person name="Livingstone P.G."/>
            <person name="Whitworth D.E."/>
        </authorList>
    </citation>
    <scope>NUCLEOTIDE SEQUENCE [LARGE SCALE GENOMIC DNA]</scope>
    <source>
        <strain evidence="7">CA054A</strain>
    </source>
</reference>
<evidence type="ECO:0000256" key="3">
    <source>
        <dbReference type="ARBA" id="ARBA00022989"/>
    </source>
</evidence>
<dbReference type="RefSeq" id="WP_120538803.1">
    <property type="nucleotide sequence ID" value="NZ_RAVZ01000005.1"/>
</dbReference>
<keyword evidence="4 5" id="KW-0472">Membrane</keyword>
<gene>
    <name evidence="6" type="ORF">D7V88_01565</name>
</gene>
<dbReference type="EMBL" id="RAVZ01000005">
    <property type="protein sequence ID" value="RKG93657.1"/>
    <property type="molecule type" value="Genomic_DNA"/>
</dbReference>
<protein>
    <submittedName>
        <fullName evidence="6">Isoprenylcysteine carboxylmethyltransferase family protein</fullName>
    </submittedName>
</protein>
<feature type="transmembrane region" description="Helical" evidence="5">
    <location>
        <begin position="89"/>
        <end position="108"/>
    </location>
</feature>
<accession>A0A3A8JCS3</accession>
<comment type="subcellular location">
    <subcellularLocation>
        <location evidence="1">Endomembrane system</location>
        <topology evidence="1">Multi-pass membrane protein</topology>
    </subcellularLocation>
</comment>
<sequence length="203" mass="22263">MMGLREAPGVYLGFICLHVLAGHLGSSLVYRLRFGRSPLAYRSAAADSAHTRVTRRICGVSLLWAGSVLAAAFWPAWSAMPWGRPLLPIPPLAGWVLGVVGLMGMLWAQYGMGPAFRIGVDAGEARPELHEGGLHRYSRNPIYVFSYLYLVGASLWAPSVVTLGACAALGGLFHQLVLQEERFLADRLGEPYARYCQRAPRYF</sequence>
<dbReference type="Pfam" id="PF04191">
    <property type="entry name" value="PEMT"/>
    <property type="match status" value="1"/>
</dbReference>